<dbReference type="SUPFAM" id="SSF52540">
    <property type="entry name" value="P-loop containing nucleoside triphosphate hydrolases"/>
    <property type="match status" value="1"/>
</dbReference>
<dbReference type="Gene3D" id="3.40.50.300">
    <property type="entry name" value="P-loop containing nucleotide triphosphate hydrolases"/>
    <property type="match status" value="1"/>
</dbReference>
<reference evidence="1" key="1">
    <citation type="submission" date="2024-05" db="EMBL/GenBank/DDBJ databases">
        <authorList>
            <person name="Jung D.-H."/>
        </authorList>
    </citation>
    <scope>NUCLEOTIDE SEQUENCE</scope>
    <source>
        <strain evidence="1">JA-25</strain>
    </source>
</reference>
<dbReference type="RefSeq" id="WP_166693900.1">
    <property type="nucleotide sequence ID" value="NZ_WAEL01000011.1"/>
</dbReference>
<dbReference type="EMBL" id="WAEL01000011">
    <property type="protein sequence ID" value="NID13365.1"/>
    <property type="molecule type" value="Genomic_DNA"/>
</dbReference>
<protein>
    <recommendedName>
        <fullName evidence="3">AAA family ATPase</fullName>
    </recommendedName>
</protein>
<accession>A0ABX0QQE1</accession>
<evidence type="ECO:0000313" key="1">
    <source>
        <dbReference type="EMBL" id="NID13365.1"/>
    </source>
</evidence>
<name>A0ABX0QQE1_9BACT</name>
<sequence length="380" mass="43106">MNNTAIPFHLAYESGPNGYSTDRSARKRLTLEQVLATRLTDFNQVKRAEPVVTVADCVFARQGDFSLIMGQRKAGKTTVSQFIIATALMQRIPVDLDTLGIQSRYCEGKDVIYIDTEGSEEDTADFLKGVLGIMGKTQKPENFHVHRFREYTQDECKEAVELLFEYYSNSHLWLIDGIADLIKSPNHEQESNEAVRWVMKYANKLNTCMILVIHENPGDGNRKARGHLGSELERKSSGALAVVKDNSTKPIRHLIQSRYLRKSADFEDIAFTFDPDTRRPSLHILTAEERASMRSKDYSKTQELTKLRDKCFKGLGNTDERSLKTSIKHSLGPQPSQDAARMKTKRLLDGMIEKGLIRLELIEDTNVYFPINEKGEAIDL</sequence>
<dbReference type="Proteomes" id="UP000606008">
    <property type="component" value="Unassembled WGS sequence"/>
</dbReference>
<gene>
    <name evidence="1" type="ORF">F7231_24555</name>
</gene>
<keyword evidence="2" id="KW-1185">Reference proteome</keyword>
<proteinExistence type="predicted"/>
<comment type="caution">
    <text evidence="1">The sequence shown here is derived from an EMBL/GenBank/DDBJ whole genome shotgun (WGS) entry which is preliminary data.</text>
</comment>
<dbReference type="InterPro" id="IPR027417">
    <property type="entry name" value="P-loop_NTPase"/>
</dbReference>
<evidence type="ECO:0000313" key="2">
    <source>
        <dbReference type="Proteomes" id="UP000606008"/>
    </source>
</evidence>
<evidence type="ECO:0008006" key="3">
    <source>
        <dbReference type="Google" id="ProtNLM"/>
    </source>
</evidence>
<organism evidence="1 2">
    <name type="scientific">Fibrivirga algicola</name>
    <dbReference type="NCBI Taxonomy" id="2950420"/>
    <lineage>
        <taxon>Bacteria</taxon>
        <taxon>Pseudomonadati</taxon>
        <taxon>Bacteroidota</taxon>
        <taxon>Cytophagia</taxon>
        <taxon>Cytophagales</taxon>
        <taxon>Spirosomataceae</taxon>
        <taxon>Fibrivirga</taxon>
    </lineage>
</organism>